<accession>A0ABV9JJS6</accession>
<evidence type="ECO:0000256" key="1">
    <source>
        <dbReference type="SAM" id="MobiDB-lite"/>
    </source>
</evidence>
<proteinExistence type="predicted"/>
<protein>
    <submittedName>
        <fullName evidence="2">GPO family capsid scaffolding protein</fullName>
    </submittedName>
</protein>
<feature type="region of interest" description="Disordered" evidence="1">
    <location>
        <begin position="289"/>
        <end position="310"/>
    </location>
</feature>
<evidence type="ECO:0000313" key="2">
    <source>
        <dbReference type="EMBL" id="MFC4654365.1"/>
    </source>
</evidence>
<comment type="caution">
    <text evidence="2">The sequence shown here is derived from an EMBL/GenBank/DDBJ whole genome shotgun (WGS) entry which is preliminary data.</text>
</comment>
<evidence type="ECO:0000313" key="3">
    <source>
        <dbReference type="Proteomes" id="UP001595962"/>
    </source>
</evidence>
<dbReference type="Proteomes" id="UP001595962">
    <property type="component" value="Unassembled WGS sequence"/>
</dbReference>
<dbReference type="InterPro" id="IPR009228">
    <property type="entry name" value="Capsid_scaffold_GpO"/>
</dbReference>
<feature type="compositionally biased region" description="Basic and acidic residues" evidence="1">
    <location>
        <begin position="244"/>
        <end position="257"/>
    </location>
</feature>
<reference evidence="3" key="1">
    <citation type="journal article" date="2019" name="Int. J. Syst. Evol. Microbiol.">
        <title>The Global Catalogue of Microorganisms (GCM) 10K type strain sequencing project: providing services to taxonomists for standard genome sequencing and annotation.</title>
        <authorList>
            <consortium name="The Broad Institute Genomics Platform"/>
            <consortium name="The Broad Institute Genome Sequencing Center for Infectious Disease"/>
            <person name="Wu L."/>
            <person name="Ma J."/>
        </authorList>
    </citation>
    <scope>NUCLEOTIDE SEQUENCE [LARGE SCALE GENOMIC DNA]</scope>
    <source>
        <strain evidence="3">DT28</strain>
    </source>
</reference>
<feature type="region of interest" description="Disordered" evidence="1">
    <location>
        <begin position="228"/>
        <end position="258"/>
    </location>
</feature>
<keyword evidence="3" id="KW-1185">Reference proteome</keyword>
<organism evidence="2 3">
    <name type="scientific">Rheinheimera marina</name>
    <dbReference type="NCBI Taxonomy" id="1774958"/>
    <lineage>
        <taxon>Bacteria</taxon>
        <taxon>Pseudomonadati</taxon>
        <taxon>Pseudomonadota</taxon>
        <taxon>Gammaproteobacteria</taxon>
        <taxon>Chromatiales</taxon>
        <taxon>Chromatiaceae</taxon>
        <taxon>Rheinheimera</taxon>
    </lineage>
</organism>
<dbReference type="Pfam" id="PF05929">
    <property type="entry name" value="Phage_GPO"/>
    <property type="match status" value="1"/>
</dbReference>
<sequence>MPKQTGWVIVATEGATIDKRIISKQWIQDMADTYSASEYTALIWPEHFRSTWGPFEGKNWGTVDELKAAVVDGALRLFAKLTGNDYLLAANKDGQKLFMSIEPDPDYKGTGKAYLTGLAVTDSPASTGTTRLKFSVGERSHDVEVSQLEALLSTDFIKEETTEGQAKENGLFAALQNLLNKFKTPEPATDKPEVNPMDKEQFAALMGKIDGIDKKVGELEGKVNEFSKKPEAVASTGADTGADTGKEKPADKPEEKQAAITAEQFSQLTQSITSLTAKVDGMDTQFKKLAGETAGQEPDKAGQGQAYAVV</sequence>
<name>A0ABV9JJS6_9GAMM</name>
<dbReference type="RefSeq" id="WP_377332223.1">
    <property type="nucleotide sequence ID" value="NZ_JBHSGB010000005.1"/>
</dbReference>
<dbReference type="EMBL" id="JBHSGB010000005">
    <property type="protein sequence ID" value="MFC4654365.1"/>
    <property type="molecule type" value="Genomic_DNA"/>
</dbReference>
<gene>
    <name evidence="2" type="ORF">ACFO3I_04905</name>
</gene>